<sequence length="139" mass="14666">KANASNENVCLIKDVKPGLKTITWLSSSWKLVTLLSKTKDGHEVRSCKGVPNFSAHIKTEARGSTSMNPGPPAGSTAIGSAVFSPCPDPREISFGSGGHHLNRRHWNSGSASPVPGGGQGSKPTITISKGRDPRRALKR</sequence>
<feature type="compositionally biased region" description="Basic and acidic residues" evidence="1">
    <location>
        <begin position="129"/>
        <end position="139"/>
    </location>
</feature>
<feature type="region of interest" description="Disordered" evidence="1">
    <location>
        <begin position="61"/>
        <end position="139"/>
    </location>
</feature>
<organism evidence="2 3">
    <name type="scientific">Cyprinus carpio</name>
    <name type="common">Common carp</name>
    <dbReference type="NCBI Taxonomy" id="7962"/>
    <lineage>
        <taxon>Eukaryota</taxon>
        <taxon>Metazoa</taxon>
        <taxon>Chordata</taxon>
        <taxon>Craniata</taxon>
        <taxon>Vertebrata</taxon>
        <taxon>Euteleostomi</taxon>
        <taxon>Actinopterygii</taxon>
        <taxon>Neopterygii</taxon>
        <taxon>Teleostei</taxon>
        <taxon>Ostariophysi</taxon>
        <taxon>Cypriniformes</taxon>
        <taxon>Cyprinidae</taxon>
        <taxon>Cyprininae</taxon>
        <taxon>Cyprinus</taxon>
    </lineage>
</organism>
<reference evidence="2" key="2">
    <citation type="submission" date="2025-09" db="UniProtKB">
        <authorList>
            <consortium name="Ensembl"/>
        </authorList>
    </citation>
    <scope>IDENTIFICATION</scope>
</reference>
<name>A0A8C1JVC7_CYPCA</name>
<keyword evidence="3" id="KW-1185">Reference proteome</keyword>
<dbReference type="Proteomes" id="UP000694427">
    <property type="component" value="Unplaced"/>
</dbReference>
<protein>
    <submittedName>
        <fullName evidence="2">Uncharacterized protein</fullName>
    </submittedName>
</protein>
<dbReference type="AlphaFoldDB" id="A0A8C1JVC7"/>
<evidence type="ECO:0000313" key="3">
    <source>
        <dbReference type="Proteomes" id="UP000694427"/>
    </source>
</evidence>
<reference evidence="2" key="1">
    <citation type="submission" date="2025-08" db="UniProtKB">
        <authorList>
            <consortium name="Ensembl"/>
        </authorList>
    </citation>
    <scope>IDENTIFICATION</scope>
</reference>
<accession>A0A8C1JVC7</accession>
<proteinExistence type="predicted"/>
<dbReference type="Ensembl" id="ENSCCRT00010041826.1">
    <property type="protein sequence ID" value="ENSCCRP00010038100.1"/>
    <property type="gene ID" value="ENSCCRG00010016261.1"/>
</dbReference>
<evidence type="ECO:0000313" key="2">
    <source>
        <dbReference type="Ensembl" id="ENSCCRP00010038100.1"/>
    </source>
</evidence>
<evidence type="ECO:0000256" key="1">
    <source>
        <dbReference type="SAM" id="MobiDB-lite"/>
    </source>
</evidence>